<keyword evidence="2 5" id="KW-0812">Transmembrane</keyword>
<keyword evidence="4 5" id="KW-0472">Membrane</keyword>
<comment type="subcellular location">
    <subcellularLocation>
        <location evidence="1">Membrane</location>
        <topology evidence="1">Multi-pass membrane protein</topology>
    </subcellularLocation>
</comment>
<dbReference type="InterPro" id="IPR019109">
    <property type="entry name" value="MamF_MmsF"/>
</dbReference>
<feature type="transmembrane region" description="Helical" evidence="5">
    <location>
        <begin position="25"/>
        <end position="45"/>
    </location>
</feature>
<evidence type="ECO:0000256" key="1">
    <source>
        <dbReference type="ARBA" id="ARBA00004141"/>
    </source>
</evidence>
<dbReference type="EMBL" id="CP097160">
    <property type="protein sequence ID" value="UQN13950.1"/>
    <property type="molecule type" value="Genomic_DNA"/>
</dbReference>
<dbReference type="Pfam" id="PF09685">
    <property type="entry name" value="MamF_MmsF"/>
    <property type="match status" value="1"/>
</dbReference>
<proteinExistence type="predicted"/>
<name>A0ABY4MU62_9MICO</name>
<accession>A0ABY4MU62</accession>
<sequence length="125" mass="13559">MTQQPQNVSTQARGAAVLAHLSAPIAAIVSAGWLAIVGPLVVWLFSRNNSQFVRIAAAGAFNFQISAWVMSVLGWILCFTVILLPIGILLIVLGNLLTFILGIWGAVRTSGGYQYKYPWQIPILH</sequence>
<feature type="transmembrane region" description="Helical" evidence="5">
    <location>
        <begin position="52"/>
        <end position="76"/>
    </location>
</feature>
<organism evidence="6">
    <name type="scientific">Gulosibacter sediminis</name>
    <dbReference type="NCBI Taxonomy" id="1729695"/>
    <lineage>
        <taxon>Bacteria</taxon>
        <taxon>Bacillati</taxon>
        <taxon>Actinomycetota</taxon>
        <taxon>Actinomycetes</taxon>
        <taxon>Micrococcales</taxon>
        <taxon>Microbacteriaceae</taxon>
        <taxon>Gulosibacter</taxon>
    </lineage>
</organism>
<evidence type="ECO:0000256" key="3">
    <source>
        <dbReference type="ARBA" id="ARBA00022989"/>
    </source>
</evidence>
<gene>
    <name evidence="6" type="ORF">M3M28_07690</name>
</gene>
<evidence type="ECO:0000256" key="2">
    <source>
        <dbReference type="ARBA" id="ARBA00022692"/>
    </source>
</evidence>
<evidence type="ECO:0000256" key="4">
    <source>
        <dbReference type="ARBA" id="ARBA00023136"/>
    </source>
</evidence>
<evidence type="ECO:0000256" key="5">
    <source>
        <dbReference type="SAM" id="Phobius"/>
    </source>
</evidence>
<evidence type="ECO:0000313" key="6">
    <source>
        <dbReference type="EMBL" id="UQN13950.1"/>
    </source>
</evidence>
<reference evidence="6" key="1">
    <citation type="submission" date="2022-05" db="EMBL/GenBank/DDBJ databases">
        <title>Complete genome sequence of toluene-degrading Gulosibacter sediminis strain ACHW.36C.</title>
        <authorList>
            <person name="Wai A.C."/>
            <person name="Lai G.K."/>
            <person name="Griffin S.D."/>
            <person name="Leung F.C."/>
        </authorList>
    </citation>
    <scope>NUCLEOTIDE SEQUENCE [LARGE SCALE GENOMIC DNA]</scope>
    <source>
        <strain evidence="6">ACHW.36C</strain>
    </source>
</reference>
<protein>
    <submittedName>
        <fullName evidence="6">DUF4870 domain-containing protein</fullName>
    </submittedName>
</protein>
<feature type="transmembrane region" description="Helical" evidence="5">
    <location>
        <begin position="82"/>
        <end position="107"/>
    </location>
</feature>
<keyword evidence="3 5" id="KW-1133">Transmembrane helix</keyword>